<organism evidence="1 2">
    <name type="scientific">Cyclotella atomus</name>
    <dbReference type="NCBI Taxonomy" id="382360"/>
    <lineage>
        <taxon>Eukaryota</taxon>
        <taxon>Sar</taxon>
        <taxon>Stramenopiles</taxon>
        <taxon>Ochrophyta</taxon>
        <taxon>Bacillariophyta</taxon>
        <taxon>Coscinodiscophyceae</taxon>
        <taxon>Thalassiosirophycidae</taxon>
        <taxon>Stephanodiscales</taxon>
        <taxon>Stephanodiscaceae</taxon>
        <taxon>Cyclotella</taxon>
    </lineage>
</organism>
<evidence type="ECO:0008006" key="3">
    <source>
        <dbReference type="Google" id="ProtNLM"/>
    </source>
</evidence>
<dbReference type="Proteomes" id="UP001530400">
    <property type="component" value="Unassembled WGS sequence"/>
</dbReference>
<evidence type="ECO:0000313" key="1">
    <source>
        <dbReference type="EMBL" id="KAL3776618.1"/>
    </source>
</evidence>
<dbReference type="PANTHER" id="PTHR35757:SF1">
    <property type="entry name" value="THERMOSOME SUBUNIT GAMMA"/>
    <property type="match status" value="1"/>
</dbReference>
<dbReference type="PANTHER" id="PTHR35757">
    <property type="entry name" value="THERMOSOME SUBUNIT GAMMA"/>
    <property type="match status" value="1"/>
</dbReference>
<gene>
    <name evidence="1" type="ORF">ACHAWO_012250</name>
</gene>
<sequence length="481" mass="53259">MKSPLLSFCVGSTTAYISPKPFTSPQLNTALTTANNLSSNQHIRILKRGKHYDIQTSVTSFKKRSITDAEEKEVDLHSQIHFADESYFNYYSSMNYDAVLYELLVGEEMLTLQNSFKCLKPVNGMNPIQPTQSDRNIASQYGLTCQVDGINYCREGWIHADLSREEFLDVLHQGQEQQQKQDDRPLWALASTSPTNALQEGISSLINPPTSTSNTLSRRLFSHLFLPGSSFAILLRSLLWIVPSPELSILLVDWSTISSKTSEIAIPVLISLLSGRWGAARRLVFGQVLAGGAGEEDGSKNGVLIEKRNQRAIDVLKAVQQNCKGKVALLYGSGHCQDLSRRLMQEGYVPVKKEWRTAFRATPPNLGDFYLDVQDWKRLQRQKASSGEDVSSWTLQSIDASTLESVAVSLVILPLYLMLGGFDWVATISQLSSAVDSGSYVDGFAAALVYLVRHVALYVAISKFVVDWGGKGGVFTDEEAN</sequence>
<comment type="caution">
    <text evidence="1">The sequence shown here is derived from an EMBL/GenBank/DDBJ whole genome shotgun (WGS) entry which is preliminary data.</text>
</comment>
<name>A0ABD3NMR0_9STRA</name>
<keyword evidence="2" id="KW-1185">Reference proteome</keyword>
<protein>
    <recommendedName>
        <fullName evidence="3">Rhodanese domain-containing protein</fullName>
    </recommendedName>
</protein>
<evidence type="ECO:0000313" key="2">
    <source>
        <dbReference type="Proteomes" id="UP001530400"/>
    </source>
</evidence>
<accession>A0ABD3NMR0</accession>
<dbReference type="EMBL" id="JALLPJ020001090">
    <property type="protein sequence ID" value="KAL3776618.1"/>
    <property type="molecule type" value="Genomic_DNA"/>
</dbReference>
<dbReference type="AlphaFoldDB" id="A0ABD3NMR0"/>
<reference evidence="1 2" key="1">
    <citation type="submission" date="2024-10" db="EMBL/GenBank/DDBJ databases">
        <title>Updated reference genomes for cyclostephanoid diatoms.</title>
        <authorList>
            <person name="Roberts W.R."/>
            <person name="Alverson A.J."/>
        </authorList>
    </citation>
    <scope>NUCLEOTIDE SEQUENCE [LARGE SCALE GENOMIC DNA]</scope>
    <source>
        <strain evidence="1 2">AJA010-31</strain>
    </source>
</reference>
<proteinExistence type="predicted"/>